<sequence length="226" mass="24073">MSRCTTVAVGAVVGFALICAMIAPTAVLTVRRIVVNALVVFLSGVGRGVGLGSGGIVISQVESQPQACALCQADCLSNSLTYEIDALMEFCRWGSGVSLLASHIRLLVGLSGDRLGRLVLVEEATGMSVVWVQPNGTGTGGARILQDQAGWDGYDRDWWDKLGGGVLIQPSRSIRVHASVSKIFPPNSKYAFAASVYPIEEFILNHCSKDSKTNFSIRSARQILES</sequence>
<dbReference type="HOGENOM" id="CLU_1225429_0_0_1"/>
<protein>
    <submittedName>
        <fullName evidence="1">Uncharacterized protein</fullName>
    </submittedName>
</protein>
<evidence type="ECO:0000313" key="1">
    <source>
        <dbReference type="EMBL" id="EGN96705.1"/>
    </source>
</evidence>
<dbReference type="InParanoid" id="F8Q578"/>
<dbReference type="Proteomes" id="UP000008063">
    <property type="component" value="Unassembled WGS sequence"/>
</dbReference>
<evidence type="ECO:0000313" key="2">
    <source>
        <dbReference type="Proteomes" id="UP000008063"/>
    </source>
</evidence>
<dbReference type="EMBL" id="GL945483">
    <property type="protein sequence ID" value="EGN96705.1"/>
    <property type="molecule type" value="Genomic_DNA"/>
</dbReference>
<name>F8Q578_SERL3</name>
<dbReference type="AlphaFoldDB" id="F8Q578"/>
<keyword evidence="2" id="KW-1185">Reference proteome</keyword>
<reference evidence="2" key="1">
    <citation type="journal article" date="2011" name="Science">
        <title>The plant cell wall-decomposing machinery underlies the functional diversity of forest fungi.</title>
        <authorList>
            <person name="Eastwood D.C."/>
            <person name="Floudas D."/>
            <person name="Binder M."/>
            <person name="Majcherczyk A."/>
            <person name="Schneider P."/>
            <person name="Aerts A."/>
            <person name="Asiegbu F.O."/>
            <person name="Baker S.E."/>
            <person name="Barry K."/>
            <person name="Bendiksby M."/>
            <person name="Blumentritt M."/>
            <person name="Coutinho P.M."/>
            <person name="Cullen D."/>
            <person name="de Vries R.P."/>
            <person name="Gathman A."/>
            <person name="Goodell B."/>
            <person name="Henrissat B."/>
            <person name="Ihrmark K."/>
            <person name="Kauserud H."/>
            <person name="Kohler A."/>
            <person name="LaButti K."/>
            <person name="Lapidus A."/>
            <person name="Lavin J.L."/>
            <person name="Lee Y.-H."/>
            <person name="Lindquist E."/>
            <person name="Lilly W."/>
            <person name="Lucas S."/>
            <person name="Morin E."/>
            <person name="Murat C."/>
            <person name="Oguiza J.A."/>
            <person name="Park J."/>
            <person name="Pisabarro A.G."/>
            <person name="Riley R."/>
            <person name="Rosling A."/>
            <person name="Salamov A."/>
            <person name="Schmidt O."/>
            <person name="Schmutz J."/>
            <person name="Skrede I."/>
            <person name="Stenlid J."/>
            <person name="Wiebenga A."/>
            <person name="Xie X."/>
            <person name="Kuees U."/>
            <person name="Hibbett D.S."/>
            <person name="Hoffmeister D."/>
            <person name="Hoegberg N."/>
            <person name="Martin F."/>
            <person name="Grigoriev I.V."/>
            <person name="Watkinson S.C."/>
        </authorList>
    </citation>
    <scope>NUCLEOTIDE SEQUENCE [LARGE SCALE GENOMIC DNA]</scope>
    <source>
        <strain evidence="2">strain S7.3</strain>
    </source>
</reference>
<organism evidence="2">
    <name type="scientific">Serpula lacrymans var. lacrymans (strain S7.3)</name>
    <name type="common">Dry rot fungus</name>
    <dbReference type="NCBI Taxonomy" id="936435"/>
    <lineage>
        <taxon>Eukaryota</taxon>
        <taxon>Fungi</taxon>
        <taxon>Dikarya</taxon>
        <taxon>Basidiomycota</taxon>
        <taxon>Agaricomycotina</taxon>
        <taxon>Agaricomycetes</taxon>
        <taxon>Agaricomycetidae</taxon>
        <taxon>Boletales</taxon>
        <taxon>Coniophorineae</taxon>
        <taxon>Serpulaceae</taxon>
        <taxon>Serpula</taxon>
    </lineage>
</organism>
<accession>F8Q578</accession>
<proteinExistence type="predicted"/>
<gene>
    <name evidence="1" type="ORF">SERLA73DRAFT_154176</name>
</gene>